<name>A0AAP0QI93_9ROSI</name>
<gene>
    <name evidence="3" type="ORF">WN944_004060</name>
</gene>
<proteinExistence type="predicted"/>
<dbReference type="Pfam" id="PF03107">
    <property type="entry name" value="C1_2"/>
    <property type="match status" value="3"/>
</dbReference>
<feature type="domain" description="DC1" evidence="2">
    <location>
        <begin position="67"/>
        <end position="115"/>
    </location>
</feature>
<evidence type="ECO:0000256" key="1">
    <source>
        <dbReference type="ARBA" id="ARBA00022737"/>
    </source>
</evidence>
<evidence type="ECO:0000313" key="3">
    <source>
        <dbReference type="EMBL" id="KAK9193363.1"/>
    </source>
</evidence>
<dbReference type="SUPFAM" id="SSF57889">
    <property type="entry name" value="Cysteine-rich domain"/>
    <property type="match status" value="1"/>
</dbReference>
<accession>A0AAP0QI93</accession>
<dbReference type="EMBL" id="JBCGBO010000006">
    <property type="protein sequence ID" value="KAK9193363.1"/>
    <property type="molecule type" value="Genomic_DNA"/>
</dbReference>
<dbReference type="PANTHER" id="PTHR47841">
    <property type="entry name" value="DIACYLGLYCEROL KINASE THETA-LIKE-RELATED"/>
    <property type="match status" value="1"/>
</dbReference>
<feature type="domain" description="DC1" evidence="2">
    <location>
        <begin position="130"/>
        <end position="167"/>
    </location>
</feature>
<evidence type="ECO:0000259" key="2">
    <source>
        <dbReference type="Pfam" id="PF03107"/>
    </source>
</evidence>
<dbReference type="InterPro" id="IPR004146">
    <property type="entry name" value="DC1"/>
</dbReference>
<feature type="domain" description="DC1" evidence="2">
    <location>
        <begin position="13"/>
        <end position="56"/>
    </location>
</feature>
<organism evidence="3 4">
    <name type="scientific">Citrus x changshan-huyou</name>
    <dbReference type="NCBI Taxonomy" id="2935761"/>
    <lineage>
        <taxon>Eukaryota</taxon>
        <taxon>Viridiplantae</taxon>
        <taxon>Streptophyta</taxon>
        <taxon>Embryophyta</taxon>
        <taxon>Tracheophyta</taxon>
        <taxon>Spermatophyta</taxon>
        <taxon>Magnoliopsida</taxon>
        <taxon>eudicotyledons</taxon>
        <taxon>Gunneridae</taxon>
        <taxon>Pentapetalae</taxon>
        <taxon>rosids</taxon>
        <taxon>malvids</taxon>
        <taxon>Sapindales</taxon>
        <taxon>Rutaceae</taxon>
        <taxon>Aurantioideae</taxon>
        <taxon>Citrus</taxon>
    </lineage>
</organism>
<reference evidence="3 4" key="1">
    <citation type="submission" date="2024-05" db="EMBL/GenBank/DDBJ databases">
        <title>Haplotype-resolved chromosome-level genome assembly of Huyou (Citrus changshanensis).</title>
        <authorList>
            <person name="Miao C."/>
            <person name="Chen W."/>
            <person name="Wu Y."/>
            <person name="Wang L."/>
            <person name="Zhao S."/>
            <person name="Grierson D."/>
            <person name="Xu C."/>
            <person name="Chen K."/>
        </authorList>
    </citation>
    <scope>NUCLEOTIDE SEQUENCE [LARGE SCALE GENOMIC DNA]</scope>
    <source>
        <strain evidence="3">01-14</strain>
        <tissue evidence="3">Leaf</tissue>
    </source>
</reference>
<dbReference type="Proteomes" id="UP001428341">
    <property type="component" value="Unassembled WGS sequence"/>
</dbReference>
<dbReference type="Gene3D" id="3.30.60.20">
    <property type="match status" value="1"/>
</dbReference>
<dbReference type="InterPro" id="IPR046349">
    <property type="entry name" value="C1-like_sf"/>
</dbReference>
<evidence type="ECO:0000313" key="4">
    <source>
        <dbReference type="Proteomes" id="UP001428341"/>
    </source>
</evidence>
<keyword evidence="4" id="KW-1185">Reference proteome</keyword>
<comment type="caution">
    <text evidence="3">The sequence shown here is derived from an EMBL/GenBank/DDBJ whole genome shotgun (WGS) entry which is preliminary data.</text>
</comment>
<dbReference type="PANTHER" id="PTHR47841:SF7">
    <property type="entry name" value="CYSTEINE_HISTIDINE-RICH C1 DOMAIN PROTEIN"/>
    <property type="match status" value="1"/>
</dbReference>
<protein>
    <recommendedName>
        <fullName evidence="2">DC1 domain-containing protein</fullName>
    </recommendedName>
</protein>
<dbReference type="AlphaFoldDB" id="A0AAP0QI93"/>
<sequence length="291" mass="32462">MAPLHGQKTIHHFTHPNHKLLEINDDNEYLCGGCKTPGSSKRFRCHGCDFDLHEYCGICPMTLSSFMHPQHQLNLVNRIPQATRQNARNCDVCGDSIEGLFYRCKLCEFDVHPVCTQLPQQVRHVLDAAHPLTLQPFSSAWCMVCRNECTSWRYRCGICGVDIHLECLLTPCDHASRSTSSSSTTRSRSVWQPAAPPAFGAHYANYNYGVPSFSNGVHNYAYPYQAPSLGAYNYAYGVPYGFGPYNSVMSHQQQQGNDQQAGGGGGRFRRRMFKIVGNIALGIFTNAVFGV</sequence>
<keyword evidence="1" id="KW-0677">Repeat</keyword>